<dbReference type="InterPro" id="IPR019197">
    <property type="entry name" value="Biotin-prot_ligase_N"/>
</dbReference>
<dbReference type="InterPro" id="IPR004408">
    <property type="entry name" value="Biotin_CoA_COase_ligase"/>
</dbReference>
<comment type="caution">
    <text evidence="5">The sequence shown here is derived from an EMBL/GenBank/DDBJ whole genome shotgun (WGS) entry which is preliminary data.</text>
</comment>
<dbReference type="SUPFAM" id="SSF52317">
    <property type="entry name" value="Class I glutamine amidotransferase-like"/>
    <property type="match status" value="1"/>
</dbReference>
<dbReference type="AlphaFoldDB" id="A0AAN5YYW5"/>
<dbReference type="Pfam" id="PF03099">
    <property type="entry name" value="BPL_LplA_LipB"/>
    <property type="match status" value="1"/>
</dbReference>
<evidence type="ECO:0000313" key="5">
    <source>
        <dbReference type="EMBL" id="KAF4210041.1"/>
    </source>
</evidence>
<reference evidence="5" key="1">
    <citation type="journal article" date="2020" name="bioRxiv">
        <title>Genomic and phenotypic heterogeneity of clinical isolates of the human pathogens Aspergillus fumigatus, Aspergillus lentulus and Aspergillus fumigatiaffinis.</title>
        <authorList>
            <person name="dos Santos R.A.C."/>
            <person name="Steenwyk J.L."/>
            <person name="Rivero-Menendez O."/>
            <person name="Mead M.E."/>
            <person name="Silva L.P."/>
            <person name="Bastos R.W."/>
            <person name="Alastruey-Izquierdo A."/>
            <person name="Goldman G.H."/>
            <person name="Rokas A."/>
        </authorList>
    </citation>
    <scope>NUCLEOTIDE SEQUENCE</scope>
    <source>
        <strain evidence="5">CNM-CM8927</strain>
    </source>
</reference>
<dbReference type="InterPro" id="IPR004143">
    <property type="entry name" value="BPL_LPL_catalytic"/>
</dbReference>
<feature type="domain" description="BPL/LPL catalytic" evidence="4">
    <location>
        <begin position="409"/>
        <end position="616"/>
    </location>
</feature>
<feature type="region of interest" description="Disordered" evidence="3">
    <location>
        <begin position="751"/>
        <end position="785"/>
    </location>
</feature>
<evidence type="ECO:0000256" key="3">
    <source>
        <dbReference type="SAM" id="MobiDB-lite"/>
    </source>
</evidence>
<evidence type="ECO:0000313" key="6">
    <source>
        <dbReference type="Proteomes" id="UP000649114"/>
    </source>
</evidence>
<dbReference type="Gene3D" id="3.30.930.10">
    <property type="entry name" value="Bira Bifunctional Protein, Domain 2"/>
    <property type="match status" value="1"/>
</dbReference>
<sequence length="807" mass="88188">MTAPTPNLTGKKLNVLVYSGSLTQSAWRSNSLISCPPSPGNGSTVESVRHCLYTLRRLLAPHYAVIPVTADMLIKEPWTLTCALLVMPGGADLGYCRSLNGAGNRRIEQFVKRGGAYLGFCAGGYYGSQRCEFEVGDKTMEVVGDRELAFFPGICRGGAFPGFVYHSEVGARAADLKVSKDVLQAGVVPESFKCYYNGGGVFVDAPLYADKGVEVLASYTEELNVDPGTGAAAVVYCKVGEGAAILTGPHPEFAAVNLDKKAGGEEYAKVVDALAADDKPRTDFLKACLSKLGLQVTQNTTTVPSLSSLHLSSQNPADTSRIRSSLQEVITTEGDEEFIKDENDTFRLEKSGTWSMSSLEESLPQSEQGASEGIVDYNAIIKPLVIHDELPSSKATPYFNHHAFYANLEQYQSQTREGTGCFGSSIMYGEVVTSTNTILEKNPKLLRKLPHGFTATATTQVAGRGRGSNVWVSPAGALIFSTVVRHPVEKIQSAPVVFLQYLAAMAVVRGIKSYDVGFENMPVKLKWPNDVYALDPENPDKKHYTKICGILINSLFSSNEYIAVVGIGINATNASPTTSLNALASRFVSNKSAPITLEKLLARCLTTFEELYTRFLRTGFDREFETMYYDDWLHMHQVVTLEEEGGARARIKGITRDYGLLLAEELGWDDRPTGRVWQLQSDSNSFDFFRGLVKRKIKTHRPVLSHLKPSVSLLTSSLVSTDPKVISLSAYTYTTSSLSLIMFNLNPFSSKKEEDQQPTWDPNTLTMTQPSTPAAPTQLVSQQPPAQEQMDMRLRGGGEKEDICCGV</sequence>
<dbReference type="SUPFAM" id="SSF55681">
    <property type="entry name" value="Class II aaRS and biotin synthetases"/>
    <property type="match status" value="1"/>
</dbReference>
<dbReference type="InterPro" id="IPR029062">
    <property type="entry name" value="Class_I_gatase-like"/>
</dbReference>
<dbReference type="PANTHER" id="PTHR12835">
    <property type="entry name" value="BIOTIN PROTEIN LIGASE"/>
    <property type="match status" value="1"/>
</dbReference>
<dbReference type="Proteomes" id="UP000649114">
    <property type="component" value="Unassembled WGS sequence"/>
</dbReference>
<gene>
    <name evidence="5" type="ORF">CNMCM8927_003306</name>
</gene>
<feature type="compositionally biased region" description="Polar residues" evidence="3">
    <location>
        <begin position="757"/>
        <end position="785"/>
    </location>
</feature>
<name>A0AAN5YYW5_ASPLE</name>
<protein>
    <recommendedName>
        <fullName evidence="4">BPL/LPL catalytic domain-containing protein</fullName>
    </recommendedName>
</protein>
<reference evidence="5" key="2">
    <citation type="submission" date="2020-04" db="EMBL/GenBank/DDBJ databases">
        <authorList>
            <person name="Santos R.A.C."/>
            <person name="Steenwyk J.L."/>
            <person name="Rivero-Menendez O."/>
            <person name="Mead M.E."/>
            <person name="Silva L.P."/>
            <person name="Bastos R.W."/>
            <person name="Alastruey-Izquierdo A."/>
            <person name="Goldman G.H."/>
            <person name="Rokas A."/>
        </authorList>
    </citation>
    <scope>NUCLEOTIDE SEQUENCE</scope>
    <source>
        <strain evidence="5">CNM-CM8927</strain>
    </source>
</reference>
<dbReference type="PROSITE" id="PS51733">
    <property type="entry name" value="BPL_LPL_CATALYTIC"/>
    <property type="match status" value="1"/>
</dbReference>
<dbReference type="CDD" id="cd03144">
    <property type="entry name" value="GATase1_ScBLP_like"/>
    <property type="match status" value="1"/>
</dbReference>
<dbReference type="InterPro" id="IPR045864">
    <property type="entry name" value="aa-tRNA-synth_II/BPL/LPL"/>
</dbReference>
<accession>A0AAN5YYW5</accession>
<dbReference type="EMBL" id="JAAAPU010000001">
    <property type="protein sequence ID" value="KAF4210041.1"/>
    <property type="molecule type" value="Genomic_DNA"/>
</dbReference>
<dbReference type="PANTHER" id="PTHR12835:SF5">
    <property type="entry name" value="BIOTIN--PROTEIN LIGASE"/>
    <property type="match status" value="1"/>
</dbReference>
<dbReference type="GO" id="GO:0005737">
    <property type="term" value="C:cytoplasm"/>
    <property type="evidence" value="ECO:0007669"/>
    <property type="project" value="TreeGrafter"/>
</dbReference>
<dbReference type="NCBIfam" id="TIGR00121">
    <property type="entry name" value="birA_ligase"/>
    <property type="match status" value="1"/>
</dbReference>
<organism evidence="5 6">
    <name type="scientific">Aspergillus lentulus</name>
    <dbReference type="NCBI Taxonomy" id="293939"/>
    <lineage>
        <taxon>Eukaryota</taxon>
        <taxon>Fungi</taxon>
        <taxon>Dikarya</taxon>
        <taxon>Ascomycota</taxon>
        <taxon>Pezizomycotina</taxon>
        <taxon>Eurotiomycetes</taxon>
        <taxon>Eurotiomycetidae</taxon>
        <taxon>Eurotiales</taxon>
        <taxon>Aspergillaceae</taxon>
        <taxon>Aspergillus</taxon>
        <taxon>Aspergillus subgen. Fumigati</taxon>
    </lineage>
</organism>
<dbReference type="CDD" id="cd16442">
    <property type="entry name" value="BPL"/>
    <property type="match status" value="1"/>
</dbReference>
<comment type="similarity">
    <text evidence="1">Belongs to the biotin--protein ligase family.</text>
</comment>
<dbReference type="GO" id="GO:0004077">
    <property type="term" value="F:biotin--[biotin carboxyl-carrier protein] ligase activity"/>
    <property type="evidence" value="ECO:0007669"/>
    <property type="project" value="InterPro"/>
</dbReference>
<keyword evidence="2" id="KW-0436">Ligase</keyword>
<evidence type="ECO:0000256" key="1">
    <source>
        <dbReference type="ARBA" id="ARBA00009934"/>
    </source>
</evidence>
<evidence type="ECO:0000256" key="2">
    <source>
        <dbReference type="ARBA" id="ARBA00022598"/>
    </source>
</evidence>
<proteinExistence type="inferred from homology"/>
<dbReference type="Pfam" id="PF09825">
    <property type="entry name" value="BPL_N"/>
    <property type="match status" value="1"/>
</dbReference>
<evidence type="ECO:0000259" key="4">
    <source>
        <dbReference type="PROSITE" id="PS51733"/>
    </source>
</evidence>